<evidence type="ECO:0000256" key="10">
    <source>
        <dbReference type="ARBA" id="ARBA00031051"/>
    </source>
</evidence>
<dbReference type="AlphaFoldDB" id="A0A368KZV1"/>
<evidence type="ECO:0000313" key="12">
    <source>
        <dbReference type="EMBL" id="RCS56827.1"/>
    </source>
</evidence>
<evidence type="ECO:0000256" key="7">
    <source>
        <dbReference type="ARBA" id="ARBA00022723"/>
    </source>
</evidence>
<comment type="caution">
    <text evidence="12">The sequence shown here is derived from an EMBL/GenBank/DDBJ whole genome shotgun (WGS) entry which is preliminary data.</text>
</comment>
<keyword evidence="9 11" id="KW-0460">Magnesium</keyword>
<accession>A0A368KZV1</accession>
<dbReference type="InterPro" id="IPR050793">
    <property type="entry name" value="CMP-NeuNAc_synthase"/>
</dbReference>
<dbReference type="SUPFAM" id="SSF56784">
    <property type="entry name" value="HAD-like"/>
    <property type="match status" value="1"/>
</dbReference>
<dbReference type="InterPro" id="IPR023214">
    <property type="entry name" value="HAD_sf"/>
</dbReference>
<comment type="subunit">
    <text evidence="4">Homotetramer.</text>
</comment>
<dbReference type="EMBL" id="QPGB01000005">
    <property type="protein sequence ID" value="RCS56827.1"/>
    <property type="molecule type" value="Genomic_DNA"/>
</dbReference>
<dbReference type="Gene3D" id="3.40.50.1000">
    <property type="entry name" value="HAD superfamily/HAD-like"/>
    <property type="match status" value="1"/>
</dbReference>
<dbReference type="GO" id="GO:0046872">
    <property type="term" value="F:metal ion binding"/>
    <property type="evidence" value="ECO:0007669"/>
    <property type="project" value="UniProtKB-KW"/>
</dbReference>
<evidence type="ECO:0000256" key="8">
    <source>
        <dbReference type="ARBA" id="ARBA00022801"/>
    </source>
</evidence>
<feature type="binding site" evidence="11">
    <location>
        <position position="27"/>
    </location>
    <ligand>
        <name>Mg(2+)</name>
        <dbReference type="ChEBI" id="CHEBI:18420"/>
    </ligand>
</feature>
<dbReference type="CDD" id="cd01630">
    <property type="entry name" value="HAD_KDO-like"/>
    <property type="match status" value="1"/>
</dbReference>
<comment type="catalytic activity">
    <reaction evidence="1">
        <text>3-deoxy-alpha-D-manno-2-octulosonate-8-phosphate + H2O = 3-deoxy-alpha-D-manno-oct-2-ulosonate + phosphate</text>
        <dbReference type="Rhea" id="RHEA:11500"/>
        <dbReference type="ChEBI" id="CHEBI:15377"/>
        <dbReference type="ChEBI" id="CHEBI:43474"/>
        <dbReference type="ChEBI" id="CHEBI:85985"/>
        <dbReference type="ChEBI" id="CHEBI:85986"/>
        <dbReference type="EC" id="3.1.3.45"/>
    </reaction>
</comment>
<keyword evidence="8" id="KW-0378">Hydrolase</keyword>
<dbReference type="FunFam" id="3.40.50.1000:FF:000029">
    <property type="entry name" value="3-deoxy-D-manno-octulosonate 8-phosphate phosphatase KdsC"/>
    <property type="match status" value="1"/>
</dbReference>
<sequence length="184" mass="19456">MTDFLIGSTLVADAVSRAANVQVMIFDVDGVLTDGRLYYGPDGEMLKAFHTLDGHGLKLLQQAGIRTAIITGRRSPMVAQRAQELGLTWVQQGIHDKAAAFSQLQQDLGVGPAVCGYMGDDVVDLPVMTRAIFAAGVPSTPAVMQPYLHWQSQAPAGAGAVREACDFILQAQGKLAGLVASYVA</sequence>
<proteinExistence type="inferred from homology"/>
<evidence type="ECO:0000256" key="2">
    <source>
        <dbReference type="ARBA" id="ARBA00001946"/>
    </source>
</evidence>
<dbReference type="PANTHER" id="PTHR21485">
    <property type="entry name" value="HAD SUPERFAMILY MEMBERS CMAS AND KDSC"/>
    <property type="match status" value="1"/>
</dbReference>
<reference evidence="12 13" key="1">
    <citation type="journal article" date="2018" name="Int. J. Syst. Evol. Microbiol.">
        <title>Parvibium lacunae gen. nov., sp. nov., a new member of the family Alcaligenaceae isolated from a freshwater pond.</title>
        <authorList>
            <person name="Chen W.M."/>
            <person name="Xie P.B."/>
            <person name="Hsu M.Y."/>
            <person name="Sheu S.Y."/>
        </authorList>
    </citation>
    <scope>NUCLEOTIDE SEQUENCE [LARGE SCALE GENOMIC DNA]</scope>
    <source>
        <strain evidence="12 13">KMB9</strain>
    </source>
</reference>
<evidence type="ECO:0000256" key="9">
    <source>
        <dbReference type="ARBA" id="ARBA00022842"/>
    </source>
</evidence>
<protein>
    <recommendedName>
        <fullName evidence="6">3-deoxy-D-manno-octulosonate 8-phosphate phosphatase KdsC</fullName>
        <ecNumber evidence="5">3.1.3.45</ecNumber>
    </recommendedName>
    <alternativeName>
        <fullName evidence="10">KDO 8-P phosphatase</fullName>
    </alternativeName>
</protein>
<dbReference type="PANTHER" id="PTHR21485:SF3">
    <property type="entry name" value="N-ACYLNEURAMINATE CYTIDYLYLTRANSFERASE"/>
    <property type="match status" value="1"/>
</dbReference>
<evidence type="ECO:0000256" key="5">
    <source>
        <dbReference type="ARBA" id="ARBA00013066"/>
    </source>
</evidence>
<comment type="similarity">
    <text evidence="3">Belongs to the KdsC family.</text>
</comment>
<dbReference type="SFLD" id="SFLDS00003">
    <property type="entry name" value="Haloacid_Dehalogenase"/>
    <property type="match status" value="1"/>
</dbReference>
<dbReference type="NCBIfam" id="TIGR01670">
    <property type="entry name" value="KdsC-phosphatas"/>
    <property type="match status" value="1"/>
</dbReference>
<dbReference type="RefSeq" id="WP_114403428.1">
    <property type="nucleotide sequence ID" value="NZ_QPGB01000005.1"/>
</dbReference>
<evidence type="ECO:0000256" key="11">
    <source>
        <dbReference type="PIRSR" id="PIRSR006118-2"/>
    </source>
</evidence>
<dbReference type="OrthoDB" id="9805604at2"/>
<dbReference type="InterPro" id="IPR036412">
    <property type="entry name" value="HAD-like_sf"/>
</dbReference>
<evidence type="ECO:0000256" key="1">
    <source>
        <dbReference type="ARBA" id="ARBA00000898"/>
    </source>
</evidence>
<dbReference type="Proteomes" id="UP000252357">
    <property type="component" value="Unassembled WGS sequence"/>
</dbReference>
<evidence type="ECO:0000256" key="3">
    <source>
        <dbReference type="ARBA" id="ARBA00005893"/>
    </source>
</evidence>
<dbReference type="EC" id="3.1.3.45" evidence="5"/>
<dbReference type="PIRSF" id="PIRSF006118">
    <property type="entry name" value="KDO8-P_Ptase"/>
    <property type="match status" value="1"/>
</dbReference>
<gene>
    <name evidence="12" type="ORF">DU000_10830</name>
</gene>
<dbReference type="SFLD" id="SFLDG01136">
    <property type="entry name" value="C1.6:_Phosphoserine_Phosphatas"/>
    <property type="match status" value="1"/>
</dbReference>
<dbReference type="GO" id="GO:0019143">
    <property type="term" value="F:3-deoxy-manno-octulosonate-8-phosphatase activity"/>
    <property type="evidence" value="ECO:0007669"/>
    <property type="project" value="UniProtKB-EC"/>
</dbReference>
<name>A0A368KZV1_9BURK</name>
<dbReference type="SFLD" id="SFLDG01138">
    <property type="entry name" value="C1.6.2:_Deoxy-d-mannose-octulo"/>
    <property type="match status" value="1"/>
</dbReference>
<keyword evidence="7 11" id="KW-0479">Metal-binding</keyword>
<dbReference type="GO" id="GO:0008781">
    <property type="term" value="F:N-acylneuraminate cytidylyltransferase activity"/>
    <property type="evidence" value="ECO:0007669"/>
    <property type="project" value="TreeGrafter"/>
</dbReference>
<feature type="binding site" evidence="11">
    <location>
        <position position="29"/>
    </location>
    <ligand>
        <name>substrate</name>
    </ligand>
</feature>
<evidence type="ECO:0000256" key="4">
    <source>
        <dbReference type="ARBA" id="ARBA00011881"/>
    </source>
</evidence>
<organism evidence="12 13">
    <name type="scientific">Parvibium lacunae</name>
    <dbReference type="NCBI Taxonomy" id="1888893"/>
    <lineage>
        <taxon>Bacteria</taxon>
        <taxon>Pseudomonadati</taxon>
        <taxon>Pseudomonadota</taxon>
        <taxon>Betaproteobacteria</taxon>
        <taxon>Burkholderiales</taxon>
        <taxon>Alcaligenaceae</taxon>
        <taxon>Parvibium</taxon>
    </lineage>
</organism>
<evidence type="ECO:0000256" key="6">
    <source>
        <dbReference type="ARBA" id="ARBA00020092"/>
    </source>
</evidence>
<evidence type="ECO:0000313" key="13">
    <source>
        <dbReference type="Proteomes" id="UP000252357"/>
    </source>
</evidence>
<dbReference type="InterPro" id="IPR010023">
    <property type="entry name" value="KdsC_fam"/>
</dbReference>
<keyword evidence="13" id="KW-1185">Reference proteome</keyword>
<feature type="binding site" evidence="11">
    <location>
        <position position="120"/>
    </location>
    <ligand>
        <name>Mg(2+)</name>
        <dbReference type="ChEBI" id="CHEBI:18420"/>
    </ligand>
</feature>
<comment type="cofactor">
    <cofactor evidence="2 11">
        <name>Mg(2+)</name>
        <dbReference type="ChEBI" id="CHEBI:18420"/>
    </cofactor>
</comment>